<organism evidence="1 2">
    <name type="scientific">Aeromonas phage pAh6.2TG</name>
    <dbReference type="NCBI Taxonomy" id="2849625"/>
    <lineage>
        <taxon>Viruses</taxon>
        <taxon>Duplodnaviria</taxon>
        <taxon>Heunggongvirae</taxon>
        <taxon>Uroviricota</taxon>
        <taxon>Caudoviricetes</taxon>
        <taxon>Chaseviridae</taxon>
        <taxon>Nefertitivirinae</taxon>
        <taxon>Phayathaivirus</taxon>
        <taxon>Phayathaivirus pAh62TG</taxon>
    </lineage>
</organism>
<evidence type="ECO:0000313" key="2">
    <source>
        <dbReference type="Proteomes" id="UP000693898"/>
    </source>
</evidence>
<dbReference type="EMBL" id="MZ336020">
    <property type="protein sequence ID" value="QWY14046.1"/>
    <property type="molecule type" value="Genomic_DNA"/>
</dbReference>
<proteinExistence type="predicted"/>
<dbReference type="GeneID" id="80832383"/>
<dbReference type="RefSeq" id="YP_010845231.1">
    <property type="nucleotide sequence ID" value="NC_079187.1"/>
</dbReference>
<accession>A0A8F3C941</accession>
<keyword evidence="2" id="KW-1185">Reference proteome</keyword>
<dbReference type="Proteomes" id="UP000693898">
    <property type="component" value="Segment"/>
</dbReference>
<reference evidence="1" key="1">
    <citation type="submission" date="2021-06" db="EMBL/GenBank/DDBJ databases">
        <authorList>
            <person name="Le T.D."/>
        </authorList>
    </citation>
    <scope>NUCLEOTIDE SEQUENCE</scope>
</reference>
<protein>
    <submittedName>
        <fullName evidence="1">Uncharacterized protein</fullName>
    </submittedName>
</protein>
<evidence type="ECO:0000313" key="1">
    <source>
        <dbReference type="EMBL" id="QWY14046.1"/>
    </source>
</evidence>
<name>A0A8F3C941_9CAUD</name>
<sequence length="56" mass="6258">MNAVVAGLLKTLASRALMALLEAGVEELKKREDNTVDQNDVDRVKFIKDNNVFPKE</sequence>
<dbReference type="KEGG" id="vg:80832383"/>